<dbReference type="EMBL" id="SOEC01000032">
    <property type="protein sequence ID" value="TDX21884.1"/>
    <property type="molecule type" value="Genomic_DNA"/>
</dbReference>
<sequence>MAFPLIAALALAAGSAYANNRAADAQQAARRQANQAQLARQRQLQMEADALNENVQERFQRDNVEEQMQELAGQEEARAVEAIEEGGEQFSPTDALSDDTPAVIRESGEKAKAKSLAEAMRNARSLSALQGYGLAGFENDIALNRNATNLNQINDFARGNQSIFRAELDDAQNAGSGWSSLGQILGAASTAAGAYGAFGGAGALAGNPTAYSGALGNAATAATQATPSLASWLQSSGSQYLQPLLAQRR</sequence>
<evidence type="ECO:0000256" key="2">
    <source>
        <dbReference type="SAM" id="SignalP"/>
    </source>
</evidence>
<keyword evidence="2" id="KW-0732">Signal</keyword>
<protein>
    <submittedName>
        <fullName evidence="3">Uncharacterized protein</fullName>
    </submittedName>
</protein>
<reference evidence="3 4" key="1">
    <citation type="submission" date="2019-03" db="EMBL/GenBank/DDBJ databases">
        <title>Freshwater and sediment microbial communities from various areas in North America, analyzing microbe dynamics in response to fracking.</title>
        <authorList>
            <person name="Lamendella R."/>
        </authorList>
    </citation>
    <scope>NUCLEOTIDE SEQUENCE [LARGE SCALE GENOMIC DNA]</scope>
    <source>
        <strain evidence="3 4">6_TX</strain>
    </source>
</reference>
<accession>A0A4R8F8F3</accession>
<dbReference type="AlphaFoldDB" id="A0A4R8F8F3"/>
<proteinExistence type="predicted"/>
<evidence type="ECO:0000256" key="1">
    <source>
        <dbReference type="SAM" id="Coils"/>
    </source>
</evidence>
<dbReference type="Proteomes" id="UP000294489">
    <property type="component" value="Unassembled WGS sequence"/>
</dbReference>
<comment type="caution">
    <text evidence="3">The sequence shown here is derived from an EMBL/GenBank/DDBJ whole genome shotgun (WGS) entry which is preliminary data.</text>
</comment>
<keyword evidence="1" id="KW-0175">Coiled coil</keyword>
<feature type="signal peptide" evidence="2">
    <location>
        <begin position="1"/>
        <end position="18"/>
    </location>
</feature>
<organism evidence="3 4">
    <name type="scientific">Modicisalibacter xianhensis</name>
    <dbReference type="NCBI Taxonomy" id="442341"/>
    <lineage>
        <taxon>Bacteria</taxon>
        <taxon>Pseudomonadati</taxon>
        <taxon>Pseudomonadota</taxon>
        <taxon>Gammaproteobacteria</taxon>
        <taxon>Oceanospirillales</taxon>
        <taxon>Halomonadaceae</taxon>
        <taxon>Modicisalibacter</taxon>
    </lineage>
</organism>
<evidence type="ECO:0000313" key="4">
    <source>
        <dbReference type="Proteomes" id="UP000294489"/>
    </source>
</evidence>
<evidence type="ECO:0000313" key="3">
    <source>
        <dbReference type="EMBL" id="TDX21884.1"/>
    </source>
</evidence>
<feature type="coiled-coil region" evidence="1">
    <location>
        <begin position="22"/>
        <end position="54"/>
    </location>
</feature>
<gene>
    <name evidence="3" type="ORF">DFO67_1323</name>
</gene>
<dbReference type="RefSeq" id="WP_134021308.1">
    <property type="nucleotide sequence ID" value="NZ_SOEC01000032.1"/>
</dbReference>
<name>A0A4R8F8F3_9GAMM</name>
<feature type="chain" id="PRO_5020246059" evidence="2">
    <location>
        <begin position="19"/>
        <end position="249"/>
    </location>
</feature>